<dbReference type="Pfam" id="PF10294">
    <property type="entry name" value="Methyltransf_16"/>
    <property type="match status" value="1"/>
</dbReference>
<accession>A0A2D3UXU6</accession>
<dbReference type="RefSeq" id="XP_023628580.1">
    <property type="nucleotide sequence ID" value="XM_023772812.1"/>
</dbReference>
<reference evidence="1 2" key="1">
    <citation type="submission" date="2016-03" db="EMBL/GenBank/DDBJ databases">
        <authorList>
            <person name="Ploux O."/>
        </authorList>
    </citation>
    <scope>NUCLEOTIDE SEQUENCE [LARGE SCALE GENOMIC DNA]</scope>
    <source>
        <strain evidence="1 2">URUG2</strain>
    </source>
</reference>
<dbReference type="Proteomes" id="UP000225277">
    <property type="component" value="Unassembled WGS sequence"/>
</dbReference>
<dbReference type="GO" id="GO:0008757">
    <property type="term" value="F:S-adenosylmethionine-dependent methyltransferase activity"/>
    <property type="evidence" value="ECO:0007669"/>
    <property type="project" value="UniProtKB-ARBA"/>
</dbReference>
<keyword evidence="2" id="KW-1185">Reference proteome</keyword>
<proteinExistence type="predicted"/>
<dbReference type="InterPro" id="IPR019410">
    <property type="entry name" value="Methyltransf_16"/>
</dbReference>
<evidence type="ECO:0000313" key="1">
    <source>
        <dbReference type="EMBL" id="CZT21691.1"/>
    </source>
</evidence>
<sequence>MYFVQFERPPRVLTEEAPFMRTWITGAITIATQPNGTIYDQDITLKASLLSSNDDDTPCLTESYEWRAGMTRLPIVFDVSNGVIWPVRVLVCADGQESGSLSPLATPSLNRTPRVCLAWSPAFDNLNPIASDERVERRFKLSSKRTLRAWESCGQNSAQIKSSGVVLLSHLDDVIGLRTDGVKQMEQKFALAASKKLSIIDMSQNCGAIGITVAQLIPDSNVVILDDAEALPTIEDNIRMMSPAFASTVRFGDWNSSSMGDRGSPGRPVDMIFSTAAQFNDDKSLRTVEILGKMIERSPKAVVVLVEEEIVGNAKTSHGVGRSSPLATMLRERGHKLRGSETFPGDPALPQYHVMVFHGSNRR</sequence>
<dbReference type="EMBL" id="FJUY01000012">
    <property type="protein sequence ID" value="CZT21691.1"/>
    <property type="molecule type" value="Genomic_DNA"/>
</dbReference>
<dbReference type="STRING" id="112498.A0A2D3UXU6"/>
<dbReference type="InterPro" id="IPR029063">
    <property type="entry name" value="SAM-dependent_MTases_sf"/>
</dbReference>
<gene>
    <name evidence="1" type="ORF">RCC_07556</name>
</gene>
<dbReference type="AlphaFoldDB" id="A0A2D3UXU6"/>
<organism evidence="1 2">
    <name type="scientific">Ramularia collo-cygni</name>
    <dbReference type="NCBI Taxonomy" id="112498"/>
    <lineage>
        <taxon>Eukaryota</taxon>
        <taxon>Fungi</taxon>
        <taxon>Dikarya</taxon>
        <taxon>Ascomycota</taxon>
        <taxon>Pezizomycotina</taxon>
        <taxon>Dothideomycetes</taxon>
        <taxon>Dothideomycetidae</taxon>
        <taxon>Mycosphaerellales</taxon>
        <taxon>Mycosphaerellaceae</taxon>
        <taxon>Ramularia</taxon>
    </lineage>
</organism>
<name>A0A2D3UXU6_9PEZI</name>
<dbReference type="GeneID" id="35602671"/>
<dbReference type="OrthoDB" id="413520at2759"/>
<protein>
    <submittedName>
        <fullName evidence="1">Uncharacterized protein</fullName>
    </submittedName>
</protein>
<evidence type="ECO:0000313" key="2">
    <source>
        <dbReference type="Proteomes" id="UP000225277"/>
    </source>
</evidence>
<dbReference type="Gene3D" id="3.40.50.150">
    <property type="entry name" value="Vaccinia Virus protein VP39"/>
    <property type="match status" value="1"/>
</dbReference>